<reference evidence="11" key="1">
    <citation type="journal article" date="2017" name="Nat. Commun.">
        <title>The asparagus genome sheds light on the origin and evolution of a young Y chromosome.</title>
        <authorList>
            <person name="Harkess A."/>
            <person name="Zhou J."/>
            <person name="Xu C."/>
            <person name="Bowers J.E."/>
            <person name="Van der Hulst R."/>
            <person name="Ayyampalayam S."/>
            <person name="Mercati F."/>
            <person name="Riccardi P."/>
            <person name="McKain M.R."/>
            <person name="Kakrana A."/>
            <person name="Tang H."/>
            <person name="Ray J."/>
            <person name="Groenendijk J."/>
            <person name="Arikit S."/>
            <person name="Mathioni S.M."/>
            <person name="Nakano M."/>
            <person name="Shan H."/>
            <person name="Telgmann-Rauber A."/>
            <person name="Kanno A."/>
            <person name="Yue Z."/>
            <person name="Chen H."/>
            <person name="Li W."/>
            <person name="Chen Y."/>
            <person name="Xu X."/>
            <person name="Zhang Y."/>
            <person name="Luo S."/>
            <person name="Chen H."/>
            <person name="Gao J."/>
            <person name="Mao Z."/>
            <person name="Pires J.C."/>
            <person name="Luo M."/>
            <person name="Kudrna D."/>
            <person name="Wing R.A."/>
            <person name="Meyers B.C."/>
            <person name="Yi K."/>
            <person name="Kong H."/>
            <person name="Lavrijsen P."/>
            <person name="Sunseri F."/>
            <person name="Falavigna A."/>
            <person name="Ye Y."/>
            <person name="Leebens-Mack J.H."/>
            <person name="Chen G."/>
        </authorList>
    </citation>
    <scope>NUCLEOTIDE SEQUENCE [LARGE SCALE GENOMIC DNA]</scope>
    <source>
        <strain evidence="11">cv. DH0086</strain>
    </source>
</reference>
<keyword evidence="6" id="KW-0931">ER-Golgi transport</keyword>
<dbReference type="GO" id="GO:1990072">
    <property type="term" value="C:TRAPPIII protein complex"/>
    <property type="evidence" value="ECO:0007669"/>
    <property type="project" value="TreeGrafter"/>
</dbReference>
<evidence type="ECO:0000256" key="5">
    <source>
        <dbReference type="ARBA" id="ARBA00022824"/>
    </source>
</evidence>
<dbReference type="InterPro" id="IPR007194">
    <property type="entry name" value="TRAPP_component"/>
</dbReference>
<dbReference type="InterPro" id="IPR024096">
    <property type="entry name" value="NO_sig/Golgi_transp_ligand-bd"/>
</dbReference>
<dbReference type="GO" id="GO:0005783">
    <property type="term" value="C:endoplasmic reticulum"/>
    <property type="evidence" value="ECO:0007669"/>
    <property type="project" value="UniProtKB-SubCell"/>
</dbReference>
<feature type="non-terminal residue" evidence="10">
    <location>
        <position position="298"/>
    </location>
</feature>
<evidence type="ECO:0000256" key="3">
    <source>
        <dbReference type="ARBA" id="ARBA00006218"/>
    </source>
</evidence>
<dbReference type="PANTHER" id="PTHR20902:SF0">
    <property type="entry name" value="TRAFFICKING PROTEIN PARTICLE COMPLEX SUBUNIT 5"/>
    <property type="match status" value="1"/>
</dbReference>
<dbReference type="EMBL" id="CM007381">
    <property type="protein sequence ID" value="ONK80052.1"/>
    <property type="molecule type" value="Genomic_DNA"/>
</dbReference>
<dbReference type="SUPFAM" id="SSF111126">
    <property type="entry name" value="Ligand-binding domain in the NO signalling and Golgi transport"/>
    <property type="match status" value="1"/>
</dbReference>
<accession>A0A5P1FPK9</accession>
<protein>
    <recommendedName>
        <fullName evidence="12">Trafficking protein particle complex subunit</fullName>
    </recommendedName>
</protein>
<evidence type="ECO:0000256" key="2">
    <source>
        <dbReference type="ARBA" id="ARBA00004555"/>
    </source>
</evidence>
<feature type="transmembrane region" description="Helical" evidence="9">
    <location>
        <begin position="129"/>
        <end position="151"/>
    </location>
</feature>
<evidence type="ECO:0000256" key="4">
    <source>
        <dbReference type="ARBA" id="ARBA00022448"/>
    </source>
</evidence>
<keyword evidence="7" id="KW-0333">Golgi apparatus</keyword>
<dbReference type="GO" id="GO:0006888">
    <property type="term" value="P:endoplasmic reticulum to Golgi vesicle-mediated transport"/>
    <property type="evidence" value="ECO:0007669"/>
    <property type="project" value="TreeGrafter"/>
</dbReference>
<keyword evidence="9" id="KW-0472">Membrane</keyword>
<evidence type="ECO:0000313" key="10">
    <source>
        <dbReference type="EMBL" id="ONK80052.1"/>
    </source>
</evidence>
<keyword evidence="5" id="KW-0256">Endoplasmic reticulum</keyword>
<dbReference type="Pfam" id="PF04051">
    <property type="entry name" value="TRAPP"/>
    <property type="match status" value="1"/>
</dbReference>
<keyword evidence="11" id="KW-1185">Reference proteome</keyword>
<feature type="region of interest" description="Disordered" evidence="8">
    <location>
        <begin position="188"/>
        <end position="224"/>
    </location>
</feature>
<comment type="similarity">
    <text evidence="3">Belongs to the TRAPP small subunits family. BET3 subfamily.</text>
</comment>
<feature type="compositionally biased region" description="Pro residues" evidence="8">
    <location>
        <begin position="196"/>
        <end position="209"/>
    </location>
</feature>
<dbReference type="InterPro" id="IPR016696">
    <property type="entry name" value="TRAPP-I_su5"/>
</dbReference>
<dbReference type="Proteomes" id="UP000243459">
    <property type="component" value="Chromosome 1"/>
</dbReference>
<organism evidence="10 11">
    <name type="scientific">Asparagus officinalis</name>
    <name type="common">Garden asparagus</name>
    <dbReference type="NCBI Taxonomy" id="4686"/>
    <lineage>
        <taxon>Eukaryota</taxon>
        <taxon>Viridiplantae</taxon>
        <taxon>Streptophyta</taxon>
        <taxon>Embryophyta</taxon>
        <taxon>Tracheophyta</taxon>
        <taxon>Spermatophyta</taxon>
        <taxon>Magnoliopsida</taxon>
        <taxon>Liliopsida</taxon>
        <taxon>Asparagales</taxon>
        <taxon>Asparagaceae</taxon>
        <taxon>Asparagoideae</taxon>
        <taxon>Asparagus</taxon>
    </lineage>
</organism>
<evidence type="ECO:0000256" key="1">
    <source>
        <dbReference type="ARBA" id="ARBA00004240"/>
    </source>
</evidence>
<keyword evidence="9" id="KW-0812">Transmembrane</keyword>
<comment type="subcellular location">
    <subcellularLocation>
        <location evidence="1">Endoplasmic reticulum</location>
    </subcellularLocation>
    <subcellularLocation>
        <location evidence="2">Golgi apparatus</location>
    </subcellularLocation>
</comment>
<name>A0A5P1FPK9_ASPOF</name>
<evidence type="ECO:0000256" key="8">
    <source>
        <dbReference type="SAM" id="MobiDB-lite"/>
    </source>
</evidence>
<dbReference type="GO" id="GO:1990071">
    <property type="term" value="C:TRAPPII protein complex"/>
    <property type="evidence" value="ECO:0007669"/>
    <property type="project" value="TreeGrafter"/>
</dbReference>
<dbReference type="CDD" id="cd14943">
    <property type="entry name" value="TRAPPC5_Trs31"/>
    <property type="match status" value="1"/>
</dbReference>
<evidence type="ECO:0000256" key="9">
    <source>
        <dbReference type="SAM" id="Phobius"/>
    </source>
</evidence>
<evidence type="ECO:0000256" key="7">
    <source>
        <dbReference type="ARBA" id="ARBA00023034"/>
    </source>
</evidence>
<evidence type="ECO:0000313" key="11">
    <source>
        <dbReference type="Proteomes" id="UP000243459"/>
    </source>
</evidence>
<evidence type="ECO:0000256" key="6">
    <source>
        <dbReference type="ARBA" id="ARBA00022892"/>
    </source>
</evidence>
<dbReference type="FunFam" id="3.30.1380.20:FF:000002">
    <property type="entry name" value="Trafficking protein particle complex subunit"/>
    <property type="match status" value="1"/>
</dbReference>
<dbReference type="Gene3D" id="3.30.1380.20">
    <property type="entry name" value="Trafficking protein particle complex subunit 3"/>
    <property type="match status" value="1"/>
</dbReference>
<dbReference type="AlphaFoldDB" id="A0A5P1FPK9"/>
<proteinExistence type="inferred from homology"/>
<gene>
    <name evidence="10" type="ORF">A4U43_C01F13280</name>
</gene>
<keyword evidence="9" id="KW-1133">Transmembrane helix</keyword>
<feature type="compositionally biased region" description="Low complexity" evidence="8">
    <location>
        <begin position="210"/>
        <end position="223"/>
    </location>
</feature>
<keyword evidence="4" id="KW-0813">Transport</keyword>
<sequence length="298" mass="33753">MKCGNVLDKPLSKGRQEVSLSAFAFLFSELVQYNQTQVDNIAELERRLEDAGYAIGARVLELYCHREKGNRRETRLLGILSFIHSTVWRVLFGKIADSLEKGTENEDEYMISEKELLINRFISIPKDMGMFNCGAFVAGIVKVAVVTAHFVPMEGLQRPRTTILIKFAEEEPHRPPRLRHALRQVRPLTGTSSPTSSPPCAPSSPPSPPLATSRSASAPPSSGRFRHGYDKAIFAPMLRSHQRYSEASSNRVRIRRGVRESMLRSPCRSLWLRRKWRLLVHGENSKHASIEAEVKKYE</sequence>
<dbReference type="GO" id="GO:1990070">
    <property type="term" value="C:TRAPPI protein complex"/>
    <property type="evidence" value="ECO:0007669"/>
    <property type="project" value="TreeGrafter"/>
</dbReference>
<evidence type="ECO:0008006" key="12">
    <source>
        <dbReference type="Google" id="ProtNLM"/>
    </source>
</evidence>
<dbReference type="PANTHER" id="PTHR20902">
    <property type="entry name" value="41-2 PROTEIN ANTIGEN-RELATED"/>
    <property type="match status" value="1"/>
</dbReference>
<dbReference type="Gramene" id="ONK80052">
    <property type="protein sequence ID" value="ONK80052"/>
    <property type="gene ID" value="A4U43_C01F13280"/>
</dbReference>